<keyword evidence="10 12" id="KW-0010">Activator</keyword>
<comment type="PTM">
    <text evidence="12">Phosphorylated.</text>
</comment>
<keyword evidence="9 12" id="KW-0238">DNA-binding</keyword>
<dbReference type="InterPro" id="IPR042504">
    <property type="entry name" value="Regulatory_protein_E2_N_2"/>
</dbReference>
<dbReference type="Pfam" id="PF00511">
    <property type="entry name" value="PPV_E2_C"/>
    <property type="match status" value="1"/>
</dbReference>
<feature type="domain" description="Papillomavirus E2 C-terminal" evidence="15">
    <location>
        <begin position="320"/>
        <end position="398"/>
    </location>
</feature>
<evidence type="ECO:0000256" key="3">
    <source>
        <dbReference type="ARBA" id="ARBA00022491"/>
    </source>
</evidence>
<evidence type="ECO:0000256" key="11">
    <source>
        <dbReference type="ARBA" id="ARBA00023163"/>
    </source>
</evidence>
<dbReference type="GO" id="GO:0006275">
    <property type="term" value="P:regulation of DNA replication"/>
    <property type="evidence" value="ECO:0007669"/>
    <property type="project" value="UniProtKB-UniRule"/>
</dbReference>
<comment type="similarity">
    <text evidence="2">Belongs to the papillomaviridae E8^E2C protein family.</text>
</comment>
<keyword evidence="11 12" id="KW-0804">Transcription</keyword>
<keyword evidence="12" id="KW-1017">Isopeptide bond</keyword>
<dbReference type="GO" id="GO:0039693">
    <property type="term" value="P:viral DNA genome replication"/>
    <property type="evidence" value="ECO:0007669"/>
    <property type="project" value="UniProtKB-UniRule"/>
</dbReference>
<evidence type="ECO:0000259" key="15">
    <source>
        <dbReference type="Pfam" id="PF00511"/>
    </source>
</evidence>
<comment type="caution">
    <text evidence="12">Lacks conserved residue(s) required for the propagation of feature annotation.</text>
</comment>
<proteinExistence type="inferred from homology"/>
<gene>
    <name evidence="12" type="primary">E2</name>
</gene>
<comment type="PTM">
    <text evidence="12">Sumoylation plays a regulatory role in E2 transcriptional activity.</text>
</comment>
<keyword evidence="7 12" id="KW-0235">DNA replication</keyword>
<comment type="similarity">
    <text evidence="12">Belongs to the papillomaviridae E2 protein family.</text>
</comment>
<evidence type="ECO:0000256" key="10">
    <source>
        <dbReference type="ARBA" id="ARBA00023159"/>
    </source>
</evidence>
<name>A0A2I8B2N3_9PAPI</name>
<evidence type="ECO:0000256" key="9">
    <source>
        <dbReference type="ARBA" id="ARBA00023125"/>
    </source>
</evidence>
<feature type="domain" description="Papillomavirus E2 N-terminal" evidence="14">
    <location>
        <begin position="1"/>
        <end position="192"/>
    </location>
</feature>
<feature type="compositionally biased region" description="Basic and acidic residues" evidence="13">
    <location>
        <begin position="272"/>
        <end position="284"/>
    </location>
</feature>
<feature type="compositionally biased region" description="Basic residues" evidence="13">
    <location>
        <begin position="241"/>
        <end position="252"/>
    </location>
</feature>
<dbReference type="SUPFAM" id="SSF54957">
    <property type="entry name" value="Viral DNA-binding domain"/>
    <property type="match status" value="1"/>
</dbReference>
<dbReference type="Gene3D" id="1.10.287.30">
    <property type="entry name" value="E2 (early) protein, N terminal domain, subdomain 1"/>
    <property type="match status" value="1"/>
</dbReference>
<keyword evidence="6 12" id="KW-1048">Host nucleus</keyword>
<feature type="cross-link" description="Glycyl lysine isopeptide (Lys-Gly) (interchain with G-Cter in SUMO)" evidence="12">
    <location>
        <position position="325"/>
    </location>
</feature>
<organism evidence="16">
    <name type="scientific">Leptonychotes weddellii papillomavirus 1</name>
    <dbReference type="NCBI Taxonomy" id="2077302"/>
    <lineage>
        <taxon>Viruses</taxon>
        <taxon>Monodnaviria</taxon>
        <taxon>Shotokuvirae</taxon>
        <taxon>Cossaviricota</taxon>
        <taxon>Papovaviricetes</taxon>
        <taxon>Zurhausenvirales</taxon>
        <taxon>Papillomaviridae</taxon>
    </lineage>
</organism>
<sequence length="402" mass="45983">MENLNKILDSLQEQILTLYEENSTNLTAHIRLWRLMRREQVFFYWARQQGVTRVGMRPLPSQASSQTKAKEAIEQEIYVTSLSQSRYGDEPWTIGQTSRERLLADPQYCFKKDGVQLEVRFDGDKENLVRYTFWQTIYYQDAMDEWQKTAGLVDSCGLYYVDAQGLKLYYVDFKAEAAKYSRTGLYEVLGNYVTTDVSTSCSGVPHTAASDYTDAEDTAQQRPPARHAITTPKKTSAAPPRRYRVRRSRSRSPRFSSTPTRPRGGVRGPRQRQREPRSTSRSAERVAPPSAEEVGRRHQTPSKRSGGRIARLIADARDPPVIIVKGDGNRVKCLRFRLKSKFPTFFDKISTTWTWTSSDTTDRVGSSRMLISFTDHQQRQVFLDSVPLPSSVRFALGSFDSL</sequence>
<dbReference type="OrthoDB" id="15886at10239"/>
<feature type="region of interest" description="DNA-binding domain" evidence="12">
    <location>
        <begin position="318"/>
        <end position="402"/>
    </location>
</feature>
<dbReference type="InterPro" id="IPR035975">
    <property type="entry name" value="E2/EBNA1_C_sf"/>
</dbReference>
<dbReference type="InterPro" id="IPR036050">
    <property type="entry name" value="Regulatory_protein_E2_N"/>
</dbReference>
<dbReference type="GO" id="GO:0042025">
    <property type="term" value="C:host cell nucleus"/>
    <property type="evidence" value="ECO:0007669"/>
    <property type="project" value="UniProtKB-SubCell"/>
</dbReference>
<dbReference type="Gene3D" id="3.30.70.330">
    <property type="match status" value="1"/>
</dbReference>
<evidence type="ECO:0000256" key="8">
    <source>
        <dbReference type="ARBA" id="ARBA00023015"/>
    </source>
</evidence>
<evidence type="ECO:0000256" key="4">
    <source>
        <dbReference type="ARBA" id="ARBA00022518"/>
    </source>
</evidence>
<dbReference type="InterPro" id="IPR033668">
    <property type="entry name" value="Reg_prot_E2"/>
</dbReference>
<feature type="compositionally biased region" description="Low complexity" evidence="13">
    <location>
        <begin position="253"/>
        <end position="263"/>
    </location>
</feature>
<accession>A0A2I8B2N3</accession>
<keyword evidence="3 12" id="KW-0678">Repressor</keyword>
<evidence type="ECO:0000256" key="6">
    <source>
        <dbReference type="ARBA" id="ARBA00022562"/>
    </source>
</evidence>
<protein>
    <recommendedName>
        <fullName evidence="12">Regulatory protein E2</fullName>
    </recommendedName>
</protein>
<evidence type="ECO:0000256" key="2">
    <source>
        <dbReference type="ARBA" id="ARBA00007794"/>
    </source>
</evidence>
<evidence type="ECO:0000256" key="5">
    <source>
        <dbReference type="ARBA" id="ARBA00022553"/>
    </source>
</evidence>
<dbReference type="GO" id="GO:0006260">
    <property type="term" value="P:DNA replication"/>
    <property type="evidence" value="ECO:0007669"/>
    <property type="project" value="UniProtKB-KW"/>
</dbReference>
<dbReference type="EMBL" id="MG571090">
    <property type="protein sequence ID" value="AUT11898.1"/>
    <property type="molecule type" value="Genomic_DNA"/>
</dbReference>
<dbReference type="InterPro" id="IPR000427">
    <property type="entry name" value="Papillomavirus_E2_C"/>
</dbReference>
<feature type="region of interest" description="Disordered" evidence="13">
    <location>
        <begin position="211"/>
        <end position="310"/>
    </location>
</feature>
<dbReference type="Pfam" id="PF00508">
    <property type="entry name" value="PPV_E2_N"/>
    <property type="match status" value="1"/>
</dbReference>
<dbReference type="GO" id="GO:0000166">
    <property type="term" value="F:nucleotide binding"/>
    <property type="evidence" value="ECO:0007669"/>
    <property type="project" value="UniProtKB-UniRule"/>
</dbReference>
<comment type="function">
    <text evidence="12">Plays a role in the initiation of viral DNA replication. A dimer of E2 interacts with a dimer of E1 in order to improve specificity of E1 DNA binding activity. Once the complex recognizes and binds DNA at specific sites, the E2 dimer is removed from DNA. E2 also regulates viral transcription through binding to the E2RE response element (5'-ACCNNNNNNGGT-3') present in multiple copies in the regulatory regions of the viral genome. Activates or represses transcription depending on E2RE's position with regards to proximal promoter elements including the TATA-box. Repression occurs by sterically hindering the assembly of the transcription initiation complex.</text>
</comment>
<keyword evidence="5 12" id="KW-0597">Phosphoprotein</keyword>
<comment type="subunit">
    <text evidence="12">Binds DNA as homodimer. Interacts with protein E1; this interaction greatly increases E1 DNA-binding activity. Interacts with protein L1; this interaction enhances E2-dependent replication and transcription activation. Interacts with protein L2; this interaction inhibits E2 transcriptional activity but not DNA replication function E2. Interacts with protein E7; this interaction inhibits E7 oncogenic activity. Interacts with host TAF1; this interaction modulates E2-dependent transcriptional regulation. Interacts with host BRD4; this interaction mediates E2 transcriptional activation function. Additionally, the interaction with host BRD4 on mitotic chromosomes mediates tethering of the viral genome. Interacts with host TOPBP1; this interaction is required for optimal viral DNA replication.</text>
</comment>
<dbReference type="Gene3D" id="2.170.200.10">
    <property type="entry name" value="Papillomavirus E2 early protein domain"/>
    <property type="match status" value="1"/>
</dbReference>
<evidence type="ECO:0000256" key="13">
    <source>
        <dbReference type="SAM" id="MobiDB-lite"/>
    </source>
</evidence>
<evidence type="ECO:0000259" key="14">
    <source>
        <dbReference type="Pfam" id="PF00508"/>
    </source>
</evidence>
<dbReference type="GO" id="GO:0003700">
    <property type="term" value="F:DNA-binding transcription factor activity"/>
    <property type="evidence" value="ECO:0007669"/>
    <property type="project" value="UniProtKB-UniRule"/>
</dbReference>
<dbReference type="Proteomes" id="UP000241288">
    <property type="component" value="Segment"/>
</dbReference>
<evidence type="ECO:0000256" key="1">
    <source>
        <dbReference type="ARBA" id="ARBA00004147"/>
    </source>
</evidence>
<keyword evidence="12" id="KW-0832">Ubl conjugation</keyword>
<dbReference type="InterPro" id="IPR042503">
    <property type="entry name" value="Regulatory_protein_E2_N_1"/>
</dbReference>
<evidence type="ECO:0000256" key="12">
    <source>
        <dbReference type="HAMAP-Rule" id="MF_04001"/>
    </source>
</evidence>
<dbReference type="GO" id="GO:0006351">
    <property type="term" value="P:DNA-templated transcription"/>
    <property type="evidence" value="ECO:0007669"/>
    <property type="project" value="UniProtKB-UniRule"/>
</dbReference>
<keyword evidence="4 12" id="KW-0244">Early protein</keyword>
<dbReference type="HAMAP" id="MF_04001">
    <property type="entry name" value="PPV_E2"/>
    <property type="match status" value="1"/>
</dbReference>
<evidence type="ECO:0000313" key="16">
    <source>
        <dbReference type="EMBL" id="AUT11898.1"/>
    </source>
</evidence>
<keyword evidence="8 12" id="KW-0805">Transcription regulation</keyword>
<dbReference type="SUPFAM" id="SSF51332">
    <property type="entry name" value="E2 regulatory, transactivation domain"/>
    <property type="match status" value="1"/>
</dbReference>
<dbReference type="InterPro" id="IPR001866">
    <property type="entry name" value="PPV_E2_N"/>
</dbReference>
<comment type="subcellular location">
    <subcellularLocation>
        <location evidence="1 12">Host nucleus</location>
    </subcellularLocation>
</comment>
<reference evidence="16" key="1">
    <citation type="submission" date="2017-11" db="EMBL/GenBank/DDBJ databases">
        <title>Diverse papillomaviruses identified in Weddell seals breeding on Ross ice shelf, Antarctica.</title>
        <authorList>
            <person name="Smeele Z."/>
            <person name="Burns J."/>
            <person name="Kraberger S."/>
            <person name="Fontenele R.S."/>
            <person name="Waits K."/>
            <person name="Stainton D."/>
            <person name="Van Doorsaler K."/>
            <person name="Varsani A."/>
        </authorList>
    </citation>
    <scope>NUCLEOTIDE SEQUENCE [LARGE SCALE GENOMIC DNA]</scope>
    <source>
        <strain evidence="16">13241</strain>
    </source>
</reference>
<evidence type="ECO:0000256" key="7">
    <source>
        <dbReference type="ARBA" id="ARBA00022705"/>
    </source>
</evidence>
<dbReference type="GO" id="GO:0003677">
    <property type="term" value="F:DNA binding"/>
    <property type="evidence" value="ECO:0007669"/>
    <property type="project" value="UniProtKB-UniRule"/>
</dbReference>
<dbReference type="InterPro" id="IPR012677">
    <property type="entry name" value="Nucleotide-bd_a/b_plait_sf"/>
</dbReference>